<dbReference type="EMBL" id="LOBU02000014">
    <property type="protein sequence ID" value="OKA06619.1"/>
    <property type="molecule type" value="Genomic_DNA"/>
</dbReference>
<proteinExistence type="predicted"/>
<dbReference type="Gene3D" id="3.40.50.720">
    <property type="entry name" value="NAD(P)-binding Rossmann-like Domain"/>
    <property type="match status" value="1"/>
</dbReference>
<evidence type="ECO:0000259" key="2">
    <source>
        <dbReference type="Pfam" id="PF21390"/>
    </source>
</evidence>
<keyword evidence="6" id="KW-1185">Reference proteome</keyword>
<dbReference type="AlphaFoldDB" id="A0A154MIL1"/>
<dbReference type="Pfam" id="PF01408">
    <property type="entry name" value="GFO_IDH_MocA"/>
    <property type="match status" value="1"/>
</dbReference>
<gene>
    <name evidence="4" type="ORF">ATP06_0218760</name>
    <name evidence="3" type="ORF">AVL48_35845</name>
</gene>
<dbReference type="EMBL" id="LQCI01000018">
    <property type="protein sequence ID" value="KZB83940.1"/>
    <property type="molecule type" value="Genomic_DNA"/>
</dbReference>
<dbReference type="SUPFAM" id="SSF51735">
    <property type="entry name" value="NAD(P)-binding Rossmann-fold domains"/>
    <property type="match status" value="1"/>
</dbReference>
<name>A0A154MIL1_9PSEU</name>
<feature type="domain" description="Gfo/Idh/MocA-like oxidoreductase N-terminal" evidence="1">
    <location>
        <begin position="5"/>
        <end position="120"/>
    </location>
</feature>
<accession>A0A154MIL1</accession>
<dbReference type="InterPro" id="IPR036291">
    <property type="entry name" value="NAD(P)-bd_dom_sf"/>
</dbReference>
<evidence type="ECO:0000313" key="4">
    <source>
        <dbReference type="EMBL" id="OKA06619.1"/>
    </source>
</evidence>
<evidence type="ECO:0000313" key="5">
    <source>
        <dbReference type="Proteomes" id="UP000076321"/>
    </source>
</evidence>
<reference evidence="3 5" key="1">
    <citation type="submission" date="2015-12" db="EMBL/GenBank/DDBJ databases">
        <title>Amycolatopsis regifaucium genome sequencing and assembly.</title>
        <authorList>
            <person name="Mayilraj S."/>
        </authorList>
    </citation>
    <scope>NUCLEOTIDE SEQUENCE [LARGE SCALE GENOMIC DNA]</scope>
    <source>
        <strain evidence="3 5">GY080</strain>
    </source>
</reference>
<organism evidence="3 5">
    <name type="scientific">Amycolatopsis regifaucium</name>
    <dbReference type="NCBI Taxonomy" id="546365"/>
    <lineage>
        <taxon>Bacteria</taxon>
        <taxon>Bacillati</taxon>
        <taxon>Actinomycetota</taxon>
        <taxon>Actinomycetes</taxon>
        <taxon>Pseudonocardiales</taxon>
        <taxon>Pseudonocardiaceae</taxon>
        <taxon>Amycolatopsis</taxon>
    </lineage>
</organism>
<dbReference type="RefSeq" id="WP_061982335.1">
    <property type="nucleotide sequence ID" value="NZ_FOPQ01000003.1"/>
</dbReference>
<dbReference type="NCBIfam" id="TIGR01761">
    <property type="entry name" value="thiaz-red"/>
    <property type="match status" value="1"/>
</dbReference>
<evidence type="ECO:0000313" key="3">
    <source>
        <dbReference type="EMBL" id="KZB83940.1"/>
    </source>
</evidence>
<reference evidence="4 6" key="2">
    <citation type="submission" date="2016-11" db="EMBL/GenBank/DDBJ databases">
        <title>Genome sequencing of Amycolatopsis regifaucium.</title>
        <authorList>
            <person name="Mayilraj S."/>
            <person name="Kaur N."/>
        </authorList>
    </citation>
    <scope>NUCLEOTIDE SEQUENCE [LARGE SCALE GENOMIC DNA]</scope>
    <source>
        <strain evidence="4 6">GY080</strain>
    </source>
</reference>
<dbReference type="Pfam" id="PF21390">
    <property type="entry name" value="Irp3-like_C"/>
    <property type="match status" value="1"/>
</dbReference>
<comment type="caution">
    <text evidence="3">The sequence shown here is derived from an EMBL/GenBank/DDBJ whole genome shotgun (WGS) entry which is preliminary data.</text>
</comment>
<dbReference type="Proteomes" id="UP000186883">
    <property type="component" value="Unassembled WGS sequence"/>
</dbReference>
<evidence type="ECO:0000313" key="6">
    <source>
        <dbReference type="Proteomes" id="UP000186883"/>
    </source>
</evidence>
<feature type="domain" description="Thiazolinyl imine reductase-like C-terminal" evidence="2">
    <location>
        <begin position="146"/>
        <end position="248"/>
    </location>
</feature>
<dbReference type="GO" id="GO:0000166">
    <property type="term" value="F:nucleotide binding"/>
    <property type="evidence" value="ECO:0007669"/>
    <property type="project" value="InterPro"/>
</dbReference>
<protein>
    <submittedName>
        <fullName evidence="3">Thiazolinyl imide reductase</fullName>
    </submittedName>
</protein>
<sequence length="362" mass="38749">MTRRKVVVAGTAFGRIYLDAVRADPESFELEGILASGSAYSAECARRYGVPLYTSADEVPDVDIVCVVVRSGALGGDGSELAQTFLRRGIPVLQEHPVHAGEIADCLRAARAGDVAYSVNTLYPRLRPVRRFLAAARALRERQEIAFIDAACNSQVAYPLLDVLGRIAGGLRPWAFGAVQPFPFADLAAPQPFQALHAVVGGIPVTLRVQNQVDPEDADNHSFLLHRISLGAEGGVLTLADTHGPVLWNPRLHAGRDETGRLVMAGPGTERLGVTTTVPLGDEEPGTYHDVFADLWPDAVAESLRELCRDIDEPSRRAAAGQWALGVSTAWRDLTAAIGLPELIDPGVPAEIALADLSTKEC</sequence>
<dbReference type="InterPro" id="IPR000683">
    <property type="entry name" value="Gfo/Idh/MocA-like_OxRdtase_N"/>
</dbReference>
<dbReference type="InterPro" id="IPR048655">
    <property type="entry name" value="Irp3-like_C"/>
</dbReference>
<dbReference type="Gene3D" id="3.30.360.10">
    <property type="entry name" value="Dihydrodipicolinate Reductase, domain 2"/>
    <property type="match status" value="1"/>
</dbReference>
<evidence type="ECO:0000259" key="1">
    <source>
        <dbReference type="Pfam" id="PF01408"/>
    </source>
</evidence>
<dbReference type="Proteomes" id="UP000076321">
    <property type="component" value="Unassembled WGS sequence"/>
</dbReference>
<dbReference type="OrthoDB" id="9760689at2"/>
<dbReference type="InterPro" id="IPR010091">
    <property type="entry name" value="Thiazolinyl_imide_reductase"/>
</dbReference>